<evidence type="ECO:0000313" key="1">
    <source>
        <dbReference type="EMBL" id="NVL06817.1"/>
    </source>
</evidence>
<evidence type="ECO:0008006" key="2">
    <source>
        <dbReference type="Google" id="ProtNLM"/>
    </source>
</evidence>
<gene>
    <name evidence="1" type="ORF">HU230_13980</name>
</gene>
<sequence length="118" mass="13207">MAGTRNDALRGRILASLLNSSSTEFQAILEPSMSILLADALSISPVQAADPAIPLHQSSSGLSPPVRRNGWWSWLDRQHERKALREIADDPHLLKDLGLTREQALREAAKPFWLWFLL</sequence>
<proteinExistence type="predicted"/>
<protein>
    <recommendedName>
        <fullName evidence="2">DUF1127 domain-containing protein</fullName>
    </recommendedName>
</protein>
<dbReference type="RefSeq" id="WP_176528436.1">
    <property type="nucleotide sequence ID" value="NZ_CP088022.1"/>
</dbReference>
<comment type="caution">
    <text evidence="1">The sequence shown here is derived from an EMBL/GenBank/DDBJ whole genome shotgun (WGS) entry which is preliminary data.</text>
</comment>
<dbReference type="AlphaFoldDB" id="A0A973WL41"/>
<organism evidence="1">
    <name type="scientific">Bradyrhizobium quebecense</name>
    <dbReference type="NCBI Taxonomy" id="2748629"/>
    <lineage>
        <taxon>Bacteria</taxon>
        <taxon>Pseudomonadati</taxon>
        <taxon>Pseudomonadota</taxon>
        <taxon>Alphaproteobacteria</taxon>
        <taxon>Hyphomicrobiales</taxon>
        <taxon>Nitrobacteraceae</taxon>
        <taxon>Bradyrhizobium</taxon>
    </lineage>
</organism>
<accession>A0A973WL41</accession>
<dbReference type="EMBL" id="JABWSX010000001">
    <property type="protein sequence ID" value="NVL06817.1"/>
    <property type="molecule type" value="Genomic_DNA"/>
</dbReference>
<name>A0A973WL41_9BRAD</name>
<reference evidence="1" key="1">
    <citation type="submission" date="2020-06" db="EMBL/GenBank/DDBJ databases">
        <title>Whole Genome Sequence of Bradyrhizobium sp. Strain 66S1MB.</title>
        <authorList>
            <person name="Bromfield E."/>
            <person name="Cloutier S."/>
        </authorList>
    </citation>
    <scope>NUCLEOTIDE SEQUENCE</scope>
    <source>
        <strain evidence="1">66S1MB</strain>
    </source>
</reference>